<dbReference type="EMBL" id="LGRX02014098">
    <property type="protein sequence ID" value="KAK3265152.1"/>
    <property type="molecule type" value="Genomic_DNA"/>
</dbReference>
<name>A0AAE0FSY7_9CHLO</name>
<dbReference type="Proteomes" id="UP001190700">
    <property type="component" value="Unassembled WGS sequence"/>
</dbReference>
<protein>
    <submittedName>
        <fullName evidence="1">Uncharacterized protein</fullName>
    </submittedName>
</protein>
<proteinExistence type="predicted"/>
<organism evidence="1 2">
    <name type="scientific">Cymbomonas tetramitiformis</name>
    <dbReference type="NCBI Taxonomy" id="36881"/>
    <lineage>
        <taxon>Eukaryota</taxon>
        <taxon>Viridiplantae</taxon>
        <taxon>Chlorophyta</taxon>
        <taxon>Pyramimonadophyceae</taxon>
        <taxon>Pyramimonadales</taxon>
        <taxon>Pyramimonadaceae</taxon>
        <taxon>Cymbomonas</taxon>
    </lineage>
</organism>
<accession>A0AAE0FSY7</accession>
<reference evidence="1 2" key="1">
    <citation type="journal article" date="2015" name="Genome Biol. Evol.">
        <title>Comparative Genomics of a Bacterivorous Green Alga Reveals Evolutionary Causalities and Consequences of Phago-Mixotrophic Mode of Nutrition.</title>
        <authorList>
            <person name="Burns J.A."/>
            <person name="Paasch A."/>
            <person name="Narechania A."/>
            <person name="Kim E."/>
        </authorList>
    </citation>
    <scope>NUCLEOTIDE SEQUENCE [LARGE SCALE GENOMIC DNA]</scope>
    <source>
        <strain evidence="1 2">PLY_AMNH</strain>
    </source>
</reference>
<keyword evidence="2" id="KW-1185">Reference proteome</keyword>
<comment type="caution">
    <text evidence="1">The sequence shown here is derived from an EMBL/GenBank/DDBJ whole genome shotgun (WGS) entry which is preliminary data.</text>
</comment>
<dbReference type="AlphaFoldDB" id="A0AAE0FSY7"/>
<evidence type="ECO:0000313" key="1">
    <source>
        <dbReference type="EMBL" id="KAK3265152.1"/>
    </source>
</evidence>
<gene>
    <name evidence="1" type="ORF">CYMTET_26144</name>
</gene>
<evidence type="ECO:0000313" key="2">
    <source>
        <dbReference type="Proteomes" id="UP001190700"/>
    </source>
</evidence>
<sequence>MEMFLLSQKPRCDAAYAAQDKRLEELTDSLANRPDAPICATCKKPSHKLWCKGMCKPCYSKSRVVLAKETKKTGW</sequence>